<proteinExistence type="predicted"/>
<gene>
    <name evidence="2" type="ORF">NP233_g84</name>
</gene>
<accession>A0AAD5W768</accession>
<evidence type="ECO:0000313" key="2">
    <source>
        <dbReference type="EMBL" id="KAJ3576922.1"/>
    </source>
</evidence>
<dbReference type="AlphaFoldDB" id="A0AAD5W768"/>
<dbReference type="GO" id="GO:0003682">
    <property type="term" value="F:chromatin binding"/>
    <property type="evidence" value="ECO:0007669"/>
    <property type="project" value="InterPro"/>
</dbReference>
<dbReference type="Proteomes" id="UP001213000">
    <property type="component" value="Unassembled WGS sequence"/>
</dbReference>
<dbReference type="InterPro" id="IPR001025">
    <property type="entry name" value="BAH_dom"/>
</dbReference>
<dbReference type="PROSITE" id="PS51038">
    <property type="entry name" value="BAH"/>
    <property type="match status" value="1"/>
</dbReference>
<protein>
    <recommendedName>
        <fullName evidence="1">BAH domain-containing protein</fullName>
    </recommendedName>
</protein>
<evidence type="ECO:0000259" key="1">
    <source>
        <dbReference type="PROSITE" id="PS51038"/>
    </source>
</evidence>
<dbReference type="PANTHER" id="PTHR46364">
    <property type="entry name" value="OS08G0421900 PROTEIN"/>
    <property type="match status" value="1"/>
</dbReference>
<dbReference type="EMBL" id="JANIEX010000002">
    <property type="protein sequence ID" value="KAJ3576922.1"/>
    <property type="molecule type" value="Genomic_DNA"/>
</dbReference>
<evidence type="ECO:0000313" key="3">
    <source>
        <dbReference type="Proteomes" id="UP001213000"/>
    </source>
</evidence>
<sequence>MPGAPTVKPQTRRITEPRVCRTAKAQALRTVEARTCRTLKARVRPTVKAMAPTTAGDQVPTITMLRRPGHFTARPGLFITQPSTGDFLSVRGGDVVFVRPPDASRETPDTFWKLRVNDIYRGEKKPYRDQYFLLGTWYYAREDLQDVTLSDGFDRKEIVTILDEMELLSSNHQDVISSSTVEDACRLYNLDTKGRSSLTGEIPHDRWYSRFNLNITFCQGKALGFIEGLDDICSCHYPHNPRVVQERFCGSCCKWFHFECCRPNPDSPSSPSRLIDRILTIPCARGKLHKSQHDWELTGTAQNLDLIRTWYQENPDASDRLVKDKMEEISFEFFRLSMQDLTEKRLCPVCGTEL</sequence>
<keyword evidence="3" id="KW-1185">Reference proteome</keyword>
<comment type="caution">
    <text evidence="2">The sequence shown here is derived from an EMBL/GenBank/DDBJ whole genome shotgun (WGS) entry which is preliminary data.</text>
</comment>
<dbReference type="InterPro" id="IPR043151">
    <property type="entry name" value="BAH_sf"/>
</dbReference>
<name>A0AAD5W768_9AGAR</name>
<dbReference type="Gene3D" id="2.30.30.490">
    <property type="match status" value="1"/>
</dbReference>
<organism evidence="2 3">
    <name type="scientific">Leucocoprinus birnbaumii</name>
    <dbReference type="NCBI Taxonomy" id="56174"/>
    <lineage>
        <taxon>Eukaryota</taxon>
        <taxon>Fungi</taxon>
        <taxon>Dikarya</taxon>
        <taxon>Basidiomycota</taxon>
        <taxon>Agaricomycotina</taxon>
        <taxon>Agaricomycetes</taxon>
        <taxon>Agaricomycetidae</taxon>
        <taxon>Agaricales</taxon>
        <taxon>Agaricineae</taxon>
        <taxon>Agaricaceae</taxon>
        <taxon>Leucocoprinus</taxon>
    </lineage>
</organism>
<feature type="domain" description="BAH" evidence="1">
    <location>
        <begin position="88"/>
        <end position="224"/>
    </location>
</feature>
<reference evidence="2" key="1">
    <citation type="submission" date="2022-07" db="EMBL/GenBank/DDBJ databases">
        <title>Genome Sequence of Leucocoprinus birnbaumii.</title>
        <authorList>
            <person name="Buettner E."/>
        </authorList>
    </citation>
    <scope>NUCLEOTIDE SEQUENCE</scope>
    <source>
        <strain evidence="2">VT141</strain>
    </source>
</reference>